<protein>
    <submittedName>
        <fullName evidence="1">Zinc finger protein 771-like</fullName>
    </submittedName>
</protein>
<organism evidence="1 2">
    <name type="scientific">Labeo rohita</name>
    <name type="common">Indian major carp</name>
    <name type="synonym">Cyprinus rohita</name>
    <dbReference type="NCBI Taxonomy" id="84645"/>
    <lineage>
        <taxon>Eukaryota</taxon>
        <taxon>Metazoa</taxon>
        <taxon>Chordata</taxon>
        <taxon>Craniata</taxon>
        <taxon>Vertebrata</taxon>
        <taxon>Euteleostomi</taxon>
        <taxon>Actinopterygii</taxon>
        <taxon>Neopterygii</taxon>
        <taxon>Teleostei</taxon>
        <taxon>Ostariophysi</taxon>
        <taxon>Cypriniformes</taxon>
        <taxon>Cyprinidae</taxon>
        <taxon>Labeoninae</taxon>
        <taxon>Labeonini</taxon>
        <taxon>Labeo</taxon>
    </lineage>
</organism>
<proteinExistence type="predicted"/>
<comment type="caution">
    <text evidence="1">The sequence shown here is derived from an EMBL/GenBank/DDBJ whole genome shotgun (WGS) entry which is preliminary data.</text>
</comment>
<dbReference type="EMBL" id="QBIY01013094">
    <property type="protein sequence ID" value="RXN12028.1"/>
    <property type="molecule type" value="Genomic_DNA"/>
</dbReference>
<accession>A0A498LU96</accession>
<name>A0A498LU96_LABRO</name>
<evidence type="ECO:0000313" key="1">
    <source>
        <dbReference type="EMBL" id="RXN12028.1"/>
    </source>
</evidence>
<keyword evidence="2" id="KW-1185">Reference proteome</keyword>
<gene>
    <name evidence="1" type="ORF">ROHU_010332</name>
</gene>
<sequence length="158" mass="17243">MNRPKRKVFKPSKYRTVDENPTEATCGSSMTTTVSGKDDSAFKSKIAALNAEITLLKDECDFLNKGIEKMKSAVPSAMSQIHTSAVPRPSAIRLPQDYSFSYSHRRRASGSIAAATLLNKPLDLPLNLASTAEMSNFPSILVSFGHANNSSDRKVYSI</sequence>
<reference evidence="1 2" key="1">
    <citation type="submission" date="2018-03" db="EMBL/GenBank/DDBJ databases">
        <title>Draft genome sequence of Rohu Carp (Labeo rohita).</title>
        <authorList>
            <person name="Das P."/>
            <person name="Kushwaha B."/>
            <person name="Joshi C.G."/>
            <person name="Kumar D."/>
            <person name="Nagpure N.S."/>
            <person name="Sahoo L."/>
            <person name="Das S.P."/>
            <person name="Bit A."/>
            <person name="Patnaik S."/>
            <person name="Meher P.K."/>
            <person name="Jayasankar P."/>
            <person name="Koringa P.G."/>
            <person name="Patel N.V."/>
            <person name="Hinsu A.T."/>
            <person name="Kumar R."/>
            <person name="Pandey M."/>
            <person name="Agarwal S."/>
            <person name="Srivastava S."/>
            <person name="Singh M."/>
            <person name="Iquebal M.A."/>
            <person name="Jaiswal S."/>
            <person name="Angadi U.B."/>
            <person name="Kumar N."/>
            <person name="Raza M."/>
            <person name="Shah T.M."/>
            <person name="Rai A."/>
            <person name="Jena J.K."/>
        </authorList>
    </citation>
    <scope>NUCLEOTIDE SEQUENCE [LARGE SCALE GENOMIC DNA]</scope>
    <source>
        <strain evidence="1">DASCIFA01</strain>
        <tissue evidence="1">Testis</tissue>
    </source>
</reference>
<evidence type="ECO:0000313" key="2">
    <source>
        <dbReference type="Proteomes" id="UP000290572"/>
    </source>
</evidence>
<dbReference type="AlphaFoldDB" id="A0A498LU96"/>
<dbReference type="Proteomes" id="UP000290572">
    <property type="component" value="Unassembled WGS sequence"/>
</dbReference>